<evidence type="ECO:0000313" key="3">
    <source>
        <dbReference type="EMBL" id="GIJ43245.1"/>
    </source>
</evidence>
<dbReference type="RefSeq" id="WP_239151151.1">
    <property type="nucleotide sequence ID" value="NZ_BOPF01000002.1"/>
</dbReference>
<dbReference type="GO" id="GO:1904680">
    <property type="term" value="F:peptide transmembrane transporter activity"/>
    <property type="evidence" value="ECO:0007669"/>
    <property type="project" value="TreeGrafter"/>
</dbReference>
<accession>A0A8J3YFV3</accession>
<dbReference type="InterPro" id="IPR030678">
    <property type="entry name" value="Peptide/Ni-bd"/>
</dbReference>
<dbReference type="PANTHER" id="PTHR30290">
    <property type="entry name" value="PERIPLASMIC BINDING COMPONENT OF ABC TRANSPORTER"/>
    <property type="match status" value="1"/>
</dbReference>
<dbReference type="GO" id="GO:0042597">
    <property type="term" value="C:periplasmic space"/>
    <property type="evidence" value="ECO:0007669"/>
    <property type="project" value="UniProtKB-ARBA"/>
</dbReference>
<dbReference type="Pfam" id="PF00496">
    <property type="entry name" value="SBP_bac_5"/>
    <property type="match status" value="1"/>
</dbReference>
<evidence type="ECO:0000256" key="1">
    <source>
        <dbReference type="SAM" id="SignalP"/>
    </source>
</evidence>
<dbReference type="SUPFAM" id="SSF53850">
    <property type="entry name" value="Periplasmic binding protein-like II"/>
    <property type="match status" value="1"/>
</dbReference>
<dbReference type="Proteomes" id="UP000619260">
    <property type="component" value="Unassembled WGS sequence"/>
</dbReference>
<dbReference type="CDD" id="cd08506">
    <property type="entry name" value="PBP2_clavulanate_OppA2"/>
    <property type="match status" value="1"/>
</dbReference>
<evidence type="ECO:0000313" key="4">
    <source>
        <dbReference type="Proteomes" id="UP000619260"/>
    </source>
</evidence>
<dbReference type="PANTHER" id="PTHR30290:SF83">
    <property type="entry name" value="ABC TRANSPORTER SUBSTRATE-BINDING PROTEIN"/>
    <property type="match status" value="1"/>
</dbReference>
<keyword evidence="1" id="KW-0732">Signal</keyword>
<dbReference type="PIRSF" id="PIRSF002741">
    <property type="entry name" value="MppA"/>
    <property type="match status" value="1"/>
</dbReference>
<protein>
    <submittedName>
        <fullName evidence="3">Peptide ABC transporter substrate-binding protein</fullName>
    </submittedName>
</protein>
<proteinExistence type="predicted"/>
<sequence length="578" mass="62732">MRRKGLLAAGIALALVTSGCGAVDPADGTDSVANGGVGKVHNPSDTKGGTLRMANSGDWYSLDPGDTYYGYSWDFVRFYGRALVMFDTQPGEAGTKLVPDLAETLGVPSDGAKTWTYKLKAGVKFEDGTPVTSKDVKYAVERSLDKKTFPSGPTYFGDVLDTQGYTSPYQDSDPEKLGLKAIETPDERTVVFKLKVPFSAFDYLAMQPATIPVPRAKDTGTKYKEHPVSTGPYKFETNELGKRFTLVRNDNWSAANDPHRKALPDRIEVSLNVSADDIDARLLSGDLDIDVANTGVQAATQGKVLADPAQKKYTDSAALPRLWYTHLSTSVAPFDNIHCRKAVLLAADHDSYLRAYGGDAGGEIATSIMPPQVPGAPKNDPYSFKAKKNGDVEAAKKELAECGKPGGFETNMSYRTERPKEKALAEAMQQSLGKVGIKLTLKGYPQGDYFKLYAGKPDFVKQEGLGLLAGGWQADWVDGFGFLQQIVDSRVIRATGGNNNLGVALPKVDALLDQALLETDTAKRNDLWGQIDRTVMDEALILPGVWAKVLLYRPAHLKNIYVNEGLGGYYDFVQIGVK</sequence>
<dbReference type="GO" id="GO:0043190">
    <property type="term" value="C:ATP-binding cassette (ABC) transporter complex"/>
    <property type="evidence" value="ECO:0007669"/>
    <property type="project" value="InterPro"/>
</dbReference>
<dbReference type="PROSITE" id="PS51257">
    <property type="entry name" value="PROKAR_LIPOPROTEIN"/>
    <property type="match status" value="1"/>
</dbReference>
<evidence type="ECO:0000259" key="2">
    <source>
        <dbReference type="Pfam" id="PF00496"/>
    </source>
</evidence>
<dbReference type="InterPro" id="IPR000914">
    <property type="entry name" value="SBP_5_dom"/>
</dbReference>
<gene>
    <name evidence="3" type="ORF">Val02_01310</name>
</gene>
<feature type="chain" id="PRO_5038734053" evidence="1">
    <location>
        <begin position="23"/>
        <end position="578"/>
    </location>
</feature>
<feature type="signal peptide" evidence="1">
    <location>
        <begin position="1"/>
        <end position="22"/>
    </location>
</feature>
<organism evidence="3 4">
    <name type="scientific">Virgisporangium aliadipatigenens</name>
    <dbReference type="NCBI Taxonomy" id="741659"/>
    <lineage>
        <taxon>Bacteria</taxon>
        <taxon>Bacillati</taxon>
        <taxon>Actinomycetota</taxon>
        <taxon>Actinomycetes</taxon>
        <taxon>Micromonosporales</taxon>
        <taxon>Micromonosporaceae</taxon>
        <taxon>Virgisporangium</taxon>
    </lineage>
</organism>
<feature type="domain" description="Solute-binding protein family 5" evidence="2">
    <location>
        <begin position="96"/>
        <end position="489"/>
    </location>
</feature>
<dbReference type="AlphaFoldDB" id="A0A8J3YFV3"/>
<comment type="caution">
    <text evidence="3">The sequence shown here is derived from an EMBL/GenBank/DDBJ whole genome shotgun (WGS) entry which is preliminary data.</text>
</comment>
<keyword evidence="4" id="KW-1185">Reference proteome</keyword>
<dbReference type="InterPro" id="IPR039424">
    <property type="entry name" value="SBP_5"/>
</dbReference>
<dbReference type="Gene3D" id="3.40.190.10">
    <property type="entry name" value="Periplasmic binding protein-like II"/>
    <property type="match status" value="1"/>
</dbReference>
<name>A0A8J3YFV3_9ACTN</name>
<dbReference type="GO" id="GO:0015833">
    <property type="term" value="P:peptide transport"/>
    <property type="evidence" value="ECO:0007669"/>
    <property type="project" value="TreeGrafter"/>
</dbReference>
<reference evidence="3" key="1">
    <citation type="submission" date="2021-01" db="EMBL/GenBank/DDBJ databases">
        <title>Whole genome shotgun sequence of Virgisporangium aliadipatigenens NBRC 105644.</title>
        <authorList>
            <person name="Komaki H."/>
            <person name="Tamura T."/>
        </authorList>
    </citation>
    <scope>NUCLEOTIDE SEQUENCE</scope>
    <source>
        <strain evidence="3">NBRC 105644</strain>
    </source>
</reference>
<dbReference type="Gene3D" id="3.10.105.10">
    <property type="entry name" value="Dipeptide-binding Protein, Domain 3"/>
    <property type="match status" value="1"/>
</dbReference>
<dbReference type="EMBL" id="BOPF01000002">
    <property type="protein sequence ID" value="GIJ43245.1"/>
    <property type="molecule type" value="Genomic_DNA"/>
</dbReference>